<dbReference type="KEGG" id="ndk:I601_2707"/>
<accession>A0A1A9GNF0</accession>
<name>A0A1A9GNF0_9ACTN</name>
<reference evidence="3 4" key="1">
    <citation type="submission" date="2016-03" db="EMBL/GenBank/DDBJ databases">
        <title>Complete genome sequence of a soil Actinobacterium, Nocardioides dokdonensis FR1436.</title>
        <authorList>
            <person name="Kwon S.-K."/>
            <person name="Kim K."/>
            <person name="Kim J.F."/>
        </authorList>
    </citation>
    <scope>NUCLEOTIDE SEQUENCE [LARGE SCALE GENOMIC DNA]</scope>
    <source>
        <strain evidence="3 4">FR1436</strain>
    </source>
</reference>
<feature type="region of interest" description="Disordered" evidence="1">
    <location>
        <begin position="42"/>
        <end position="67"/>
    </location>
</feature>
<dbReference type="Gene3D" id="3.10.450.30">
    <property type="entry name" value="Microbial ribonucleases"/>
    <property type="match status" value="1"/>
</dbReference>
<dbReference type="STRING" id="1300347.I601_2707"/>
<keyword evidence="2" id="KW-1133">Transmembrane helix</keyword>
<dbReference type="AlphaFoldDB" id="A0A1A9GNF0"/>
<sequence length="153" mass="15994">MVYRVSPENVRPPRGGPTGLLALLVVLALTLAIWLAAGRDPGTPTFGGRDPDSRSAPNEAPATDPVSGLPWVAAAELTPLGIEVLARLSTGRPLPDAVQRRPFDNAIGLLPAQAAPGYYTELVVGSGTLLVTGVRGERYWSDDAGVSFERVGP</sequence>
<evidence type="ECO:0000313" key="4">
    <source>
        <dbReference type="Proteomes" id="UP000077868"/>
    </source>
</evidence>
<organism evidence="3 4">
    <name type="scientific">Nocardioides dokdonensis FR1436</name>
    <dbReference type="NCBI Taxonomy" id="1300347"/>
    <lineage>
        <taxon>Bacteria</taxon>
        <taxon>Bacillati</taxon>
        <taxon>Actinomycetota</taxon>
        <taxon>Actinomycetes</taxon>
        <taxon>Propionibacteriales</taxon>
        <taxon>Nocardioidaceae</taxon>
        <taxon>Nocardioides</taxon>
    </lineage>
</organism>
<keyword evidence="2" id="KW-0472">Membrane</keyword>
<dbReference type="PATRIC" id="fig|1300347.3.peg.2701"/>
<feature type="transmembrane region" description="Helical" evidence="2">
    <location>
        <begin position="20"/>
        <end position="37"/>
    </location>
</feature>
<evidence type="ECO:0000256" key="2">
    <source>
        <dbReference type="SAM" id="Phobius"/>
    </source>
</evidence>
<proteinExistence type="predicted"/>
<dbReference type="Proteomes" id="UP000077868">
    <property type="component" value="Chromosome"/>
</dbReference>
<protein>
    <submittedName>
        <fullName evidence="3">Uncharacterized protein</fullName>
    </submittedName>
</protein>
<dbReference type="EMBL" id="CP015079">
    <property type="protein sequence ID" value="ANH39123.1"/>
    <property type="molecule type" value="Genomic_DNA"/>
</dbReference>
<evidence type="ECO:0000313" key="3">
    <source>
        <dbReference type="EMBL" id="ANH39123.1"/>
    </source>
</evidence>
<gene>
    <name evidence="3" type="ORF">I601_2707</name>
</gene>
<keyword evidence="4" id="KW-1185">Reference proteome</keyword>
<keyword evidence="2" id="KW-0812">Transmembrane</keyword>
<evidence type="ECO:0000256" key="1">
    <source>
        <dbReference type="SAM" id="MobiDB-lite"/>
    </source>
</evidence>